<dbReference type="EnsemblPlants" id="KRH52868">
    <property type="protein sequence ID" value="KRH52868"/>
    <property type="gene ID" value="GLYMA_06G091800"/>
</dbReference>
<feature type="region of interest" description="Disordered" evidence="1">
    <location>
        <begin position="21"/>
        <end position="55"/>
    </location>
</feature>
<evidence type="ECO:0000313" key="2">
    <source>
        <dbReference type="EMBL" id="KRH52868.1"/>
    </source>
</evidence>
<reference evidence="2 3" key="1">
    <citation type="journal article" date="2010" name="Nature">
        <title>Genome sequence of the palaeopolyploid soybean.</title>
        <authorList>
            <person name="Schmutz J."/>
            <person name="Cannon S.B."/>
            <person name="Schlueter J."/>
            <person name="Ma J."/>
            <person name="Mitros T."/>
            <person name="Nelson W."/>
            <person name="Hyten D.L."/>
            <person name="Song Q."/>
            <person name="Thelen J.J."/>
            <person name="Cheng J."/>
            <person name="Xu D."/>
            <person name="Hellsten U."/>
            <person name="May G.D."/>
            <person name="Yu Y."/>
            <person name="Sakurai T."/>
            <person name="Umezawa T."/>
            <person name="Bhattacharyya M.K."/>
            <person name="Sandhu D."/>
            <person name="Valliyodan B."/>
            <person name="Lindquist E."/>
            <person name="Peto M."/>
            <person name="Grant D."/>
            <person name="Shu S."/>
            <person name="Goodstein D."/>
            <person name="Barry K."/>
            <person name="Futrell-Griggs M."/>
            <person name="Abernathy B."/>
            <person name="Du J."/>
            <person name="Tian Z."/>
            <person name="Zhu L."/>
            <person name="Gill N."/>
            <person name="Joshi T."/>
            <person name="Libault M."/>
            <person name="Sethuraman A."/>
            <person name="Zhang X.-C."/>
            <person name="Shinozaki K."/>
            <person name="Nguyen H.T."/>
            <person name="Wing R.A."/>
            <person name="Cregan P."/>
            <person name="Specht J."/>
            <person name="Grimwood J."/>
            <person name="Rokhsar D."/>
            <person name="Stacey G."/>
            <person name="Shoemaker R.C."/>
            <person name="Jackson S.A."/>
        </authorList>
    </citation>
    <scope>NUCLEOTIDE SEQUENCE</scope>
    <source>
        <strain evidence="3">cv. Williams 82</strain>
        <tissue evidence="2">Callus</tissue>
    </source>
</reference>
<reference evidence="3" key="2">
    <citation type="submission" date="2018-02" db="UniProtKB">
        <authorList>
            <consortium name="EnsemblPlants"/>
        </authorList>
    </citation>
    <scope>IDENTIFICATION</scope>
    <source>
        <strain evidence="3">Williams 82</strain>
    </source>
</reference>
<sequence length="80" mass="9314">MPRKEFGKVLIKIEFLFSPINGKDKDPCQSWKHESKKGKNKDTHTTRGWLQKGSRNSESNCLVQLTKESKTWKQSSQAEY</sequence>
<organism evidence="2">
    <name type="scientific">Glycine max</name>
    <name type="common">Soybean</name>
    <name type="synonym">Glycine hispida</name>
    <dbReference type="NCBI Taxonomy" id="3847"/>
    <lineage>
        <taxon>Eukaryota</taxon>
        <taxon>Viridiplantae</taxon>
        <taxon>Streptophyta</taxon>
        <taxon>Embryophyta</taxon>
        <taxon>Tracheophyta</taxon>
        <taxon>Spermatophyta</taxon>
        <taxon>Magnoliopsida</taxon>
        <taxon>eudicotyledons</taxon>
        <taxon>Gunneridae</taxon>
        <taxon>Pentapetalae</taxon>
        <taxon>rosids</taxon>
        <taxon>fabids</taxon>
        <taxon>Fabales</taxon>
        <taxon>Fabaceae</taxon>
        <taxon>Papilionoideae</taxon>
        <taxon>50 kb inversion clade</taxon>
        <taxon>NPAAA clade</taxon>
        <taxon>indigoferoid/millettioid clade</taxon>
        <taxon>Phaseoleae</taxon>
        <taxon>Glycine</taxon>
        <taxon>Glycine subgen. Soja</taxon>
    </lineage>
</organism>
<name>A0A0R0JMD6_SOYBN</name>
<keyword evidence="4" id="KW-1185">Reference proteome</keyword>
<feature type="compositionally biased region" description="Basic and acidic residues" evidence="1">
    <location>
        <begin position="22"/>
        <end position="33"/>
    </location>
</feature>
<evidence type="ECO:0000256" key="1">
    <source>
        <dbReference type="SAM" id="MobiDB-lite"/>
    </source>
</evidence>
<dbReference type="InParanoid" id="A0A0R0JMD6"/>
<evidence type="ECO:0000313" key="3">
    <source>
        <dbReference type="EnsemblPlants" id="KRH52868"/>
    </source>
</evidence>
<proteinExistence type="predicted"/>
<dbReference type="Proteomes" id="UP000008827">
    <property type="component" value="Chromosome 6"/>
</dbReference>
<evidence type="ECO:0000313" key="4">
    <source>
        <dbReference type="Proteomes" id="UP000008827"/>
    </source>
</evidence>
<accession>A0A0R0JMD6</accession>
<reference evidence="2" key="3">
    <citation type="submission" date="2018-07" db="EMBL/GenBank/DDBJ databases">
        <title>WGS assembly of Glycine max.</title>
        <authorList>
            <person name="Schmutz J."/>
            <person name="Cannon S."/>
            <person name="Schlueter J."/>
            <person name="Ma J."/>
            <person name="Mitros T."/>
            <person name="Nelson W."/>
            <person name="Hyten D."/>
            <person name="Song Q."/>
            <person name="Thelen J."/>
            <person name="Cheng J."/>
            <person name="Xu D."/>
            <person name="Hellsten U."/>
            <person name="May G."/>
            <person name="Yu Y."/>
            <person name="Sakurai T."/>
            <person name="Umezawa T."/>
            <person name="Bhattacharyya M."/>
            <person name="Sandhu D."/>
            <person name="Valliyodan B."/>
            <person name="Lindquist E."/>
            <person name="Peto M."/>
            <person name="Grant D."/>
            <person name="Shu S."/>
            <person name="Goodstein D."/>
            <person name="Barry K."/>
            <person name="Futrell-Griggs M."/>
            <person name="Abernathy B."/>
            <person name="Du J."/>
            <person name="Tian Z."/>
            <person name="Zhu L."/>
            <person name="Gill N."/>
            <person name="Joshi T."/>
            <person name="Libault M."/>
            <person name="Sethuraman A."/>
            <person name="Zhang X."/>
            <person name="Shinozaki K."/>
            <person name="Nguyen H."/>
            <person name="Wing R."/>
            <person name="Cregan P."/>
            <person name="Specht J."/>
            <person name="Grimwood J."/>
            <person name="Rokhsar D."/>
            <person name="Stacey G."/>
            <person name="Shoemaker R."/>
            <person name="Jackson S."/>
        </authorList>
    </citation>
    <scope>NUCLEOTIDE SEQUENCE</scope>
    <source>
        <tissue evidence="2">Callus</tissue>
    </source>
</reference>
<dbReference type="EMBL" id="CM000839">
    <property type="protein sequence ID" value="KRH52868.1"/>
    <property type="molecule type" value="Genomic_DNA"/>
</dbReference>
<gene>
    <name evidence="2" type="ORF">GLYMA_06G091800</name>
</gene>
<dbReference type="AlphaFoldDB" id="A0A0R0JMD6"/>
<protein>
    <submittedName>
        <fullName evidence="2 3">Uncharacterized protein</fullName>
    </submittedName>
</protein>
<dbReference type="Gramene" id="KRH52868">
    <property type="protein sequence ID" value="KRH52868"/>
    <property type="gene ID" value="GLYMA_06G091800"/>
</dbReference>